<feature type="region of interest" description="Disordered" evidence="8">
    <location>
        <begin position="993"/>
        <end position="1012"/>
    </location>
</feature>
<feature type="domain" description="C3H1-type" evidence="9">
    <location>
        <begin position="1179"/>
        <end position="1206"/>
    </location>
</feature>
<evidence type="ECO:0000256" key="5">
    <source>
        <dbReference type="PROSITE-ProRule" id="PRU00023"/>
    </source>
</evidence>
<evidence type="ECO:0000256" key="6">
    <source>
        <dbReference type="PROSITE-ProRule" id="PRU00723"/>
    </source>
</evidence>
<reference evidence="10" key="1">
    <citation type="submission" date="2023-08" db="EMBL/GenBank/DDBJ databases">
        <authorList>
            <person name="Chen Y."/>
            <person name="Shah S."/>
            <person name="Dougan E. K."/>
            <person name="Thang M."/>
            <person name="Chan C."/>
        </authorList>
    </citation>
    <scope>NUCLEOTIDE SEQUENCE</scope>
</reference>
<feature type="domain" description="C3H1-type" evidence="9">
    <location>
        <begin position="62"/>
        <end position="88"/>
    </location>
</feature>
<evidence type="ECO:0000256" key="2">
    <source>
        <dbReference type="ARBA" id="ARBA00022737"/>
    </source>
</evidence>
<dbReference type="InterPro" id="IPR000571">
    <property type="entry name" value="Znf_CCCH"/>
</dbReference>
<feature type="region of interest" description="Disordered" evidence="8">
    <location>
        <begin position="1154"/>
        <end position="1178"/>
    </location>
</feature>
<evidence type="ECO:0000313" key="10">
    <source>
        <dbReference type="EMBL" id="CAJ1373704.1"/>
    </source>
</evidence>
<feature type="domain" description="C3H1-type" evidence="9">
    <location>
        <begin position="24"/>
        <end position="51"/>
    </location>
</feature>
<dbReference type="PROSITE" id="PS50103">
    <property type="entry name" value="ZF_C3H1"/>
    <property type="match status" value="8"/>
</dbReference>
<comment type="caution">
    <text evidence="10">The sequence shown here is derived from an EMBL/GenBank/DDBJ whole genome shotgun (WGS) entry which is preliminary data.</text>
</comment>
<keyword evidence="2" id="KW-0677">Repeat</keyword>
<dbReference type="PANTHER" id="PTHR12547:SF18">
    <property type="entry name" value="PROTEIN TIS11"/>
    <property type="match status" value="1"/>
</dbReference>
<evidence type="ECO:0000313" key="11">
    <source>
        <dbReference type="Proteomes" id="UP001178507"/>
    </source>
</evidence>
<dbReference type="InterPro" id="IPR036770">
    <property type="entry name" value="Ankyrin_rpt-contain_sf"/>
</dbReference>
<organism evidence="10 11">
    <name type="scientific">Effrenium voratum</name>
    <dbReference type="NCBI Taxonomy" id="2562239"/>
    <lineage>
        <taxon>Eukaryota</taxon>
        <taxon>Sar</taxon>
        <taxon>Alveolata</taxon>
        <taxon>Dinophyceae</taxon>
        <taxon>Suessiales</taxon>
        <taxon>Symbiodiniaceae</taxon>
        <taxon>Effrenium</taxon>
    </lineage>
</organism>
<dbReference type="Proteomes" id="UP001178507">
    <property type="component" value="Unassembled WGS sequence"/>
</dbReference>
<feature type="coiled-coil region" evidence="7">
    <location>
        <begin position="1329"/>
        <end position="1356"/>
    </location>
</feature>
<dbReference type="PROSITE" id="PS50088">
    <property type="entry name" value="ANK_REPEAT"/>
    <property type="match status" value="1"/>
</dbReference>
<name>A0AA36HSJ5_9DINO</name>
<dbReference type="Gene3D" id="4.10.1000.10">
    <property type="entry name" value="Zinc finger, CCCH-type"/>
    <property type="match status" value="3"/>
</dbReference>
<feature type="zinc finger region" description="C3H1-type" evidence="6">
    <location>
        <begin position="24"/>
        <end position="51"/>
    </location>
</feature>
<dbReference type="GO" id="GO:0010468">
    <property type="term" value="P:regulation of gene expression"/>
    <property type="evidence" value="ECO:0007669"/>
    <property type="project" value="UniProtKB-ARBA"/>
</dbReference>
<dbReference type="InterPro" id="IPR002110">
    <property type="entry name" value="Ankyrin_rpt"/>
</dbReference>
<evidence type="ECO:0000259" key="9">
    <source>
        <dbReference type="PROSITE" id="PS50103"/>
    </source>
</evidence>
<evidence type="ECO:0000256" key="8">
    <source>
        <dbReference type="SAM" id="MobiDB-lite"/>
    </source>
</evidence>
<dbReference type="Pfam" id="PF00023">
    <property type="entry name" value="Ank"/>
    <property type="match status" value="1"/>
</dbReference>
<feature type="zinc finger region" description="C3H1-type" evidence="6">
    <location>
        <begin position="1086"/>
        <end position="1113"/>
    </location>
</feature>
<dbReference type="InterPro" id="IPR045877">
    <property type="entry name" value="ZFP36-like"/>
</dbReference>
<keyword evidence="7" id="KW-0175">Coiled coil</keyword>
<feature type="zinc finger region" description="C3H1-type" evidence="6">
    <location>
        <begin position="118"/>
        <end position="145"/>
    </location>
</feature>
<dbReference type="Gene3D" id="3.30.1370.210">
    <property type="match status" value="1"/>
</dbReference>
<feature type="domain" description="C3H1-type" evidence="9">
    <location>
        <begin position="229"/>
        <end position="255"/>
    </location>
</feature>
<evidence type="ECO:0000256" key="4">
    <source>
        <dbReference type="ARBA" id="ARBA00022833"/>
    </source>
</evidence>
<evidence type="ECO:0000256" key="1">
    <source>
        <dbReference type="ARBA" id="ARBA00022723"/>
    </source>
</evidence>
<feature type="domain" description="C3H1-type" evidence="9">
    <location>
        <begin position="1086"/>
        <end position="1113"/>
    </location>
</feature>
<dbReference type="SUPFAM" id="SSF90229">
    <property type="entry name" value="CCCH zinc finger"/>
    <property type="match status" value="6"/>
</dbReference>
<proteinExistence type="predicted"/>
<feature type="domain" description="C3H1-type" evidence="9">
    <location>
        <begin position="156"/>
        <end position="184"/>
    </location>
</feature>
<feature type="zinc finger region" description="C3H1-type" evidence="6">
    <location>
        <begin position="1179"/>
        <end position="1206"/>
    </location>
</feature>
<dbReference type="SUPFAM" id="SSF48403">
    <property type="entry name" value="Ankyrin repeat"/>
    <property type="match status" value="1"/>
</dbReference>
<dbReference type="InterPro" id="IPR036855">
    <property type="entry name" value="Znf_CCCH_sf"/>
</dbReference>
<accession>A0AA36HSJ5</accession>
<dbReference type="GO" id="GO:0003729">
    <property type="term" value="F:mRNA binding"/>
    <property type="evidence" value="ECO:0007669"/>
    <property type="project" value="InterPro"/>
</dbReference>
<keyword evidence="4 6" id="KW-0862">Zinc</keyword>
<keyword evidence="3 6" id="KW-0863">Zinc-finger</keyword>
<keyword evidence="5" id="KW-0040">ANK repeat</keyword>
<protein>
    <recommendedName>
        <fullName evidence="9">C3H1-type domain-containing protein</fullName>
    </recommendedName>
</protein>
<dbReference type="EMBL" id="CAUJNA010000211">
    <property type="protein sequence ID" value="CAJ1373704.1"/>
    <property type="molecule type" value="Genomic_DNA"/>
</dbReference>
<sequence>MAGASEFEPREVGGAEMAAEEGDRRKTLLCKQYFEGGCNRGGNCAFAHGETEQRQPPGWQEKPKMKLCEKFPNFCEFGRYCHNAHGQDELQVRAPGPRLTAQPEAEQVDYPQPEAGERQKTLLCRFAAMGTCKHGDDCKFAHGEHEPERPIDWEEKPKSRFCSHFRERRFCQFGRYCVFAHAEEELQEGDRRKTLLCKQYFEGGCNRGGNCAFAHGETEQRQPPGWQEKPKMKLCEKFPNFCEFGRYCHNAHGQDELQVFTLNTTLHRQRQHVAMDIRKMEEESICCRMFLVKCTLQKGVPFLWRDHARCTDGAWKYVHCLTNQEHDKLRKELGSALNLDVILGCKTPWYFVADHVAVSSNPPFTAPWSLPILSCGFLTKGQNHKTWRLQNVQDRILAWLRRGVDDWESLEEALKGQDWADLKDYYMEIGALETEKPERQLGHMSFIQSGQEDSSLETLLDLLVRRNFRKCVQGLLQSYTAERYTDESRWMVLADVGHQDGLGNTALHKACKEGHLEVLNDLLDYVERKGDMDLLDGLCNKDHETCLDLAKEKPEVYRAVVQSLRNLGKPGTLTLFFSMEERWLDQPPVMQIQLASQDSQLDALRDFLSCHGQGLVQDGISKLMVRELHLKEVPKDRLCRTFRELKHFRSVVLTGKTVGKLYQVLLEVAAEAEEDSILEELVLDLVPSDLAANDLQQAAEAVAQGMLRQLGRKPWKVQLSQRALDGLDQLRVERLSWITAAAEFLTVDGWSYFTSPQARRTRATQPFHANPFKEGLFAACDWAFGQNMHRLRGHQDIAKALDWSIFFGYVKELLGTWNQILCKLDTNLDPKNPKLEAIISELDHASAAMLYMLNHLAPHLEPQNRDRLYEAIETYLQRAREFKKAGPLPEAQFQAPCVLLECTRNYLLLRKTDMAQEANCERLREQSWTKGALVLLSDDRLSPDRKFLVKKLLERKLDDGPGQLQSAVLVERCRSQKLREDLKKALAHKRREKFEEGKNRAERKTRADLKEGEEQVNFDENARLTIVSSAQPALGDRDCCKEGANCRFSDCPYVHHGLRVACSRGLSCPNASCDFLHPRGWQPQAGAAEVLCKYFEQGRCKWGKFCAFAHGSRELVRIEDGVKTLLGKYFDQGNSILGSCISACESKTLVSPASEIKPEQQKPKPTTSEELQKQPHDPSYKTQLCEYFPSGRCVKGEDCTYAHGEEDLRTFPQESLRMQKRAPDDRWSHNSQKPFPAWVKLRDFLDSEREALRCEAPTAWQPANHGAFEDFCRSVILESFLRLIYGMDVVKELNSCISGASLMDPMRENRRSWLLKLLNWLLKHGELLKKFSTEEEAELSQELSRLDAEVLKLATEVDTAWRNLQTCLPPKEGKCKEKLSGAKRQLSESLKRQHSKLQGLWPKVRDSLQSEHECDTCHTALLRCPLCNKEYCCNCHSQSLCLVSDVHPQEEDDGGHANMLLRWALAHTINHVFKRGSDTKGGQGCQKLKPLLEKWRSSLMDFLPLQQLKLEPGHLEDEVRKRMQRVLDTQCLTLGTSPSAQRHLEKPQLAGVEQLLKLKYGIRCMAIHGSKAASLTRAITTFPSADKVARMLVGEGSALKSRSAQSLNGWWDLYMVSIDGFMPKADREVMLKKNWAQEHGAVAPDMAVQLKPGTFNFSHGSIGDQAEVEIDIEFNGGGKMSGSKGLFRLERGKWILEFQGEWEWTGPCTWSLGYEEGFFSGYAIRNTPGPTFGGRVQYVQLHPGIEELGQEQGRFAAAKGIAELWRTVYDRFESQDRCARIFQNEVDADLQLARVVATTLSDTAVDLLWDVFGVAVAERLTVNKH</sequence>
<feature type="region of interest" description="Disordered" evidence="8">
    <location>
        <begin position="1"/>
        <end position="23"/>
    </location>
</feature>
<dbReference type="GO" id="GO:0008270">
    <property type="term" value="F:zinc ion binding"/>
    <property type="evidence" value="ECO:0007669"/>
    <property type="project" value="UniProtKB-KW"/>
</dbReference>
<feature type="zinc finger region" description="C3H1-type" evidence="6">
    <location>
        <begin position="156"/>
        <end position="184"/>
    </location>
</feature>
<feature type="domain" description="C3H1-type" evidence="9">
    <location>
        <begin position="191"/>
        <end position="218"/>
    </location>
</feature>
<dbReference type="Pfam" id="PF00642">
    <property type="entry name" value="zf-CCCH"/>
    <property type="match status" value="4"/>
</dbReference>
<dbReference type="Gene3D" id="1.25.40.20">
    <property type="entry name" value="Ankyrin repeat-containing domain"/>
    <property type="match status" value="1"/>
</dbReference>
<dbReference type="Gene3D" id="4.10.1000.40">
    <property type="match status" value="1"/>
</dbReference>
<dbReference type="PROSITE" id="PS50297">
    <property type="entry name" value="ANK_REP_REGION"/>
    <property type="match status" value="1"/>
</dbReference>
<keyword evidence="11" id="KW-1185">Reference proteome</keyword>
<gene>
    <name evidence="10" type="ORF">EVOR1521_LOCUS3450</name>
</gene>
<evidence type="ECO:0000256" key="7">
    <source>
        <dbReference type="SAM" id="Coils"/>
    </source>
</evidence>
<feature type="zinc finger region" description="C3H1-type" evidence="6">
    <location>
        <begin position="229"/>
        <end position="255"/>
    </location>
</feature>
<dbReference type="PANTHER" id="PTHR12547">
    <property type="entry name" value="CCCH ZINC FINGER/TIS11-RELATED"/>
    <property type="match status" value="1"/>
</dbReference>
<feature type="zinc finger region" description="C3H1-type" evidence="6">
    <location>
        <begin position="191"/>
        <end position="218"/>
    </location>
</feature>
<feature type="domain" description="C3H1-type" evidence="9">
    <location>
        <begin position="118"/>
        <end position="145"/>
    </location>
</feature>
<feature type="repeat" description="ANK" evidence="5">
    <location>
        <begin position="502"/>
        <end position="524"/>
    </location>
</feature>
<dbReference type="SMART" id="SM00356">
    <property type="entry name" value="ZnF_C3H1"/>
    <property type="match status" value="9"/>
</dbReference>
<keyword evidence="1 6" id="KW-0479">Metal-binding</keyword>
<evidence type="ECO:0000256" key="3">
    <source>
        <dbReference type="ARBA" id="ARBA00022771"/>
    </source>
</evidence>
<feature type="zinc finger region" description="C3H1-type" evidence="6">
    <location>
        <begin position="62"/>
        <end position="88"/>
    </location>
</feature>